<feature type="chain" id="PRO_5003238158" evidence="1">
    <location>
        <begin position="20"/>
        <end position="179"/>
    </location>
</feature>
<accession>E9HJ68</accession>
<evidence type="ECO:0000313" key="2">
    <source>
        <dbReference type="EMBL" id="EFX68191.1"/>
    </source>
</evidence>
<dbReference type="InParanoid" id="E9HJ68"/>
<evidence type="ECO:0000256" key="1">
    <source>
        <dbReference type="SAM" id="SignalP"/>
    </source>
</evidence>
<reference evidence="2 3" key="1">
    <citation type="journal article" date="2011" name="Science">
        <title>The ecoresponsive genome of Daphnia pulex.</title>
        <authorList>
            <person name="Colbourne J.K."/>
            <person name="Pfrender M.E."/>
            <person name="Gilbert D."/>
            <person name="Thomas W.K."/>
            <person name="Tucker A."/>
            <person name="Oakley T.H."/>
            <person name="Tokishita S."/>
            <person name="Aerts A."/>
            <person name="Arnold G.J."/>
            <person name="Basu M.K."/>
            <person name="Bauer D.J."/>
            <person name="Caceres C.E."/>
            <person name="Carmel L."/>
            <person name="Casola C."/>
            <person name="Choi J.H."/>
            <person name="Detter J.C."/>
            <person name="Dong Q."/>
            <person name="Dusheyko S."/>
            <person name="Eads B.D."/>
            <person name="Frohlich T."/>
            <person name="Geiler-Samerotte K.A."/>
            <person name="Gerlach D."/>
            <person name="Hatcher P."/>
            <person name="Jogdeo S."/>
            <person name="Krijgsveld J."/>
            <person name="Kriventseva E.V."/>
            <person name="Kultz D."/>
            <person name="Laforsch C."/>
            <person name="Lindquist E."/>
            <person name="Lopez J."/>
            <person name="Manak J.R."/>
            <person name="Muller J."/>
            <person name="Pangilinan J."/>
            <person name="Patwardhan R.P."/>
            <person name="Pitluck S."/>
            <person name="Pritham E.J."/>
            <person name="Rechtsteiner A."/>
            <person name="Rho M."/>
            <person name="Rogozin I.B."/>
            <person name="Sakarya O."/>
            <person name="Salamov A."/>
            <person name="Schaack S."/>
            <person name="Shapiro H."/>
            <person name="Shiga Y."/>
            <person name="Skalitzky C."/>
            <person name="Smith Z."/>
            <person name="Souvorov A."/>
            <person name="Sung W."/>
            <person name="Tang Z."/>
            <person name="Tsuchiya D."/>
            <person name="Tu H."/>
            <person name="Vos H."/>
            <person name="Wang M."/>
            <person name="Wolf Y.I."/>
            <person name="Yamagata H."/>
            <person name="Yamada T."/>
            <person name="Ye Y."/>
            <person name="Shaw J.R."/>
            <person name="Andrews J."/>
            <person name="Crease T.J."/>
            <person name="Tang H."/>
            <person name="Lucas S.M."/>
            <person name="Robertson H.M."/>
            <person name="Bork P."/>
            <person name="Koonin E.V."/>
            <person name="Zdobnov E.M."/>
            <person name="Grigoriev I.V."/>
            <person name="Lynch M."/>
            <person name="Boore J.L."/>
        </authorList>
    </citation>
    <scope>NUCLEOTIDE SEQUENCE [LARGE SCALE GENOMIC DNA]</scope>
</reference>
<protein>
    <submittedName>
        <fullName evidence="2">Uncharacterized protein</fullName>
    </submittedName>
</protein>
<dbReference type="AlphaFoldDB" id="E9HJ68"/>
<dbReference type="EMBL" id="GL732660">
    <property type="protein sequence ID" value="EFX68191.1"/>
    <property type="molecule type" value="Genomic_DNA"/>
</dbReference>
<keyword evidence="1" id="KW-0732">Signal</keyword>
<feature type="signal peptide" evidence="1">
    <location>
        <begin position="1"/>
        <end position="19"/>
    </location>
</feature>
<sequence>MNNLFYILQLLSGSPLWFASSIVKKTNPPCFRLEKKKKSVWFLVSLSPLHSVRPESLIQGLWTTKGTLQKLLFEKKQNKNTLNSWLLCTTFLFDPLRYPVDNNWRCRALQLCKERRGLWEIDEKTCFFVLGLVGHLRTETYNRTKMDEMWRGVFSISVDFSIAVRGAFFNSKPKSCGLT</sequence>
<keyword evidence="3" id="KW-1185">Reference proteome</keyword>
<evidence type="ECO:0000313" key="3">
    <source>
        <dbReference type="Proteomes" id="UP000000305"/>
    </source>
</evidence>
<organism evidence="2 3">
    <name type="scientific">Daphnia pulex</name>
    <name type="common">Water flea</name>
    <dbReference type="NCBI Taxonomy" id="6669"/>
    <lineage>
        <taxon>Eukaryota</taxon>
        <taxon>Metazoa</taxon>
        <taxon>Ecdysozoa</taxon>
        <taxon>Arthropoda</taxon>
        <taxon>Crustacea</taxon>
        <taxon>Branchiopoda</taxon>
        <taxon>Diplostraca</taxon>
        <taxon>Cladocera</taxon>
        <taxon>Anomopoda</taxon>
        <taxon>Daphniidae</taxon>
        <taxon>Daphnia</taxon>
    </lineage>
</organism>
<dbReference type="HOGENOM" id="CLU_1504948_0_0_1"/>
<gene>
    <name evidence="2" type="ORF">DAPPUDRAFT_301510</name>
</gene>
<name>E9HJ68_DAPPU</name>
<dbReference type="Proteomes" id="UP000000305">
    <property type="component" value="Unassembled WGS sequence"/>
</dbReference>
<dbReference type="KEGG" id="dpx:DAPPUDRAFT_301510"/>
<proteinExistence type="predicted"/>